<comment type="caution">
    <text evidence="2">The sequence shown here is derived from an EMBL/GenBank/DDBJ whole genome shotgun (WGS) entry which is preliminary data.</text>
</comment>
<accession>A0A2M7SB83</accession>
<dbReference type="Pfam" id="PF02317">
    <property type="entry name" value="Octopine_DH"/>
    <property type="match status" value="1"/>
</dbReference>
<dbReference type="Gene3D" id="1.10.1040.10">
    <property type="entry name" value="N-(1-d-carboxylethyl)-l-norvaline Dehydrogenase, domain 2"/>
    <property type="match status" value="1"/>
</dbReference>
<protein>
    <submittedName>
        <fullName evidence="2">NADP transhydrogenase subunit alpha</fullName>
    </submittedName>
</protein>
<dbReference type="InterPro" id="IPR008927">
    <property type="entry name" value="6-PGluconate_DH-like_C_sf"/>
</dbReference>
<dbReference type="SUPFAM" id="SSF48179">
    <property type="entry name" value="6-phosphogluconate dehydrogenase C-terminal domain-like"/>
    <property type="match status" value="1"/>
</dbReference>
<dbReference type="PANTHER" id="PTHR38015">
    <property type="entry name" value="BLR6086 PROTEIN"/>
    <property type="match status" value="1"/>
</dbReference>
<dbReference type="Proteomes" id="UP000229307">
    <property type="component" value="Unassembled WGS sequence"/>
</dbReference>
<name>A0A2M7SB83_9BACT</name>
<dbReference type="AlphaFoldDB" id="A0A2M7SB83"/>
<dbReference type="InterPro" id="IPR036291">
    <property type="entry name" value="NAD(P)-bd_dom_sf"/>
</dbReference>
<gene>
    <name evidence="2" type="ORF">COY52_06010</name>
</gene>
<sequence>MAGHLAIMGFPVNLYNRGKKRIFSLSMIKRLRVRGKVEGYGKLKMVTTDAGEAVTGTDVLMVVTPATAHRFIAEACAPHLQNGQIIVLNPGRTFGALEFRQVLKEKGCSADVIIAEAETLLYASRASAFGEVRIYGIKKEVPVASIGAHNIPKVVDTLREAFPQFVPGDDIFKTSLNNIGSIFHPAITILNTGWVENSSDLKFLGIRLPGLKTPRFRFYVDGCSPSVAAVLEKLDEERVAVAAALGMRAMSAKDWFYFSYGGKKNSLYEMIHSNPAYQRILSPGSLNSRYISEDVPCSLVPIASVGEMLGVPTPAIKSVIYLASAIHKKDYWKEGRTVEKLGIAGMTVKELRAYAIGEDV</sequence>
<dbReference type="EMBL" id="PFMR01000166">
    <property type="protein sequence ID" value="PIZ16806.1"/>
    <property type="molecule type" value="Genomic_DNA"/>
</dbReference>
<dbReference type="PANTHER" id="PTHR38015:SF1">
    <property type="entry name" value="OPINE DEHYDROGENASE DOMAIN-CONTAINING PROTEIN"/>
    <property type="match status" value="1"/>
</dbReference>
<reference evidence="3" key="1">
    <citation type="submission" date="2017-09" db="EMBL/GenBank/DDBJ databases">
        <title>Depth-based differentiation of microbial function through sediment-hosted aquifers and enrichment of novel symbionts in the deep terrestrial subsurface.</title>
        <authorList>
            <person name="Probst A.J."/>
            <person name="Ladd B."/>
            <person name="Jarett J.K."/>
            <person name="Geller-Mcgrath D.E."/>
            <person name="Sieber C.M.K."/>
            <person name="Emerson J.B."/>
            <person name="Anantharaman K."/>
            <person name="Thomas B.C."/>
            <person name="Malmstrom R."/>
            <person name="Stieglmeier M."/>
            <person name="Klingl A."/>
            <person name="Woyke T."/>
            <person name="Ryan C.M."/>
            <person name="Banfield J.F."/>
        </authorList>
    </citation>
    <scope>NUCLEOTIDE SEQUENCE [LARGE SCALE GENOMIC DNA]</scope>
</reference>
<dbReference type="SUPFAM" id="SSF51735">
    <property type="entry name" value="NAD(P)-binding Rossmann-fold domains"/>
    <property type="match status" value="1"/>
</dbReference>
<dbReference type="InterPro" id="IPR013328">
    <property type="entry name" value="6PGD_dom2"/>
</dbReference>
<dbReference type="InterPro" id="IPR051729">
    <property type="entry name" value="Opine/Lysopine_DH"/>
</dbReference>
<organism evidence="2 3">
    <name type="scientific">Candidatus Desantisbacteria bacterium CG_4_10_14_0_8_um_filter_48_22</name>
    <dbReference type="NCBI Taxonomy" id="1974543"/>
    <lineage>
        <taxon>Bacteria</taxon>
        <taxon>Candidatus Desantisiibacteriota</taxon>
    </lineage>
</organism>
<feature type="domain" description="Opine dehydrogenase" evidence="1">
    <location>
        <begin position="169"/>
        <end position="327"/>
    </location>
</feature>
<dbReference type="GO" id="GO:0016491">
    <property type="term" value="F:oxidoreductase activity"/>
    <property type="evidence" value="ECO:0007669"/>
    <property type="project" value="InterPro"/>
</dbReference>
<dbReference type="Gene3D" id="3.40.50.720">
    <property type="entry name" value="NAD(P)-binding Rossmann-like Domain"/>
    <property type="match status" value="1"/>
</dbReference>
<proteinExistence type="predicted"/>
<dbReference type="InterPro" id="IPR003421">
    <property type="entry name" value="Opine_DH"/>
</dbReference>
<evidence type="ECO:0000259" key="1">
    <source>
        <dbReference type="Pfam" id="PF02317"/>
    </source>
</evidence>
<evidence type="ECO:0000313" key="3">
    <source>
        <dbReference type="Proteomes" id="UP000229307"/>
    </source>
</evidence>
<evidence type="ECO:0000313" key="2">
    <source>
        <dbReference type="EMBL" id="PIZ16806.1"/>
    </source>
</evidence>